<dbReference type="Gene3D" id="3.40.50.720">
    <property type="entry name" value="NAD(P)-binding Rossmann-like Domain"/>
    <property type="match status" value="1"/>
</dbReference>
<evidence type="ECO:0000259" key="2">
    <source>
        <dbReference type="Pfam" id="PF01370"/>
    </source>
</evidence>
<dbReference type="EMBL" id="DSMG01000017">
    <property type="protein sequence ID" value="HDX30137.1"/>
    <property type="molecule type" value="Genomic_DNA"/>
</dbReference>
<evidence type="ECO:0000256" key="1">
    <source>
        <dbReference type="ARBA" id="ARBA00007637"/>
    </source>
</evidence>
<dbReference type="Pfam" id="PF01370">
    <property type="entry name" value="Epimerase"/>
    <property type="match status" value="1"/>
</dbReference>
<dbReference type="SUPFAM" id="SSF51735">
    <property type="entry name" value="NAD(P)-binding Rossmann-fold domains"/>
    <property type="match status" value="1"/>
</dbReference>
<comment type="caution">
    <text evidence="3">The sequence shown here is derived from an EMBL/GenBank/DDBJ whole genome shotgun (WGS) entry which is preliminary data.</text>
</comment>
<protein>
    <submittedName>
        <fullName evidence="3">NAD-dependent epimerase/dehydratase family protein</fullName>
    </submittedName>
</protein>
<dbReference type="AlphaFoldDB" id="A0A7C1FDP1"/>
<dbReference type="PANTHER" id="PTHR43000">
    <property type="entry name" value="DTDP-D-GLUCOSE 4,6-DEHYDRATASE-RELATED"/>
    <property type="match status" value="1"/>
</dbReference>
<dbReference type="InterPro" id="IPR036291">
    <property type="entry name" value="NAD(P)-bd_dom_sf"/>
</dbReference>
<accession>A0A7C1FDP1</accession>
<dbReference type="InterPro" id="IPR001509">
    <property type="entry name" value="Epimerase_deHydtase"/>
</dbReference>
<gene>
    <name evidence="3" type="ORF">ENQ20_01435</name>
</gene>
<dbReference type="PRINTS" id="PR01713">
    <property type="entry name" value="NUCEPIMERASE"/>
</dbReference>
<sequence length="310" mass="33854">MTGAAGFVGSHLCERLLAEGDTVVGVDAFIPYYPRAVKERNLASLLQTPGFTFHEADLRSARLEPLLEGADIVFHTAAMAGLLKSWQQFEEYMTCNVLATQRLLEAVVQVGIGHFLHCSTSSVYGRFATGDENAPLAPVSPYGVTKLAAEHLCRAYGEKDGLRFTILRLFSVYGPRQRPDMGYHIFIRKLLAGETIIIDGDGTDSRSNTYIADCIDGLLLAARQPEKSVGETFNIGGGEEVNVLQVVAILEELSGRKARIEHAPPRPGDQRRTAADITKARTLLGYNPRTRIVDGLAAQLAWQRAQPSLS</sequence>
<organism evidence="3">
    <name type="scientific">Caldilinea aerophila</name>
    <dbReference type="NCBI Taxonomy" id="133453"/>
    <lineage>
        <taxon>Bacteria</taxon>
        <taxon>Bacillati</taxon>
        <taxon>Chloroflexota</taxon>
        <taxon>Caldilineae</taxon>
        <taxon>Caldilineales</taxon>
        <taxon>Caldilineaceae</taxon>
        <taxon>Caldilinea</taxon>
    </lineage>
</organism>
<proteinExistence type="inferred from homology"/>
<evidence type="ECO:0000313" key="3">
    <source>
        <dbReference type="EMBL" id="HDX30137.1"/>
    </source>
</evidence>
<comment type="similarity">
    <text evidence="1">Belongs to the NAD(P)-dependent epimerase/dehydratase family.</text>
</comment>
<name>A0A7C1FDP1_9CHLR</name>
<reference evidence="3" key="1">
    <citation type="journal article" date="2020" name="mSystems">
        <title>Genome- and Community-Level Interaction Insights into Carbon Utilization and Element Cycling Functions of Hydrothermarchaeota in Hydrothermal Sediment.</title>
        <authorList>
            <person name="Zhou Z."/>
            <person name="Liu Y."/>
            <person name="Xu W."/>
            <person name="Pan J."/>
            <person name="Luo Z.H."/>
            <person name="Li M."/>
        </authorList>
    </citation>
    <scope>NUCLEOTIDE SEQUENCE [LARGE SCALE GENOMIC DNA]</scope>
    <source>
        <strain evidence="3">SpSt-289</strain>
    </source>
</reference>
<feature type="domain" description="NAD-dependent epimerase/dehydratase" evidence="2">
    <location>
        <begin position="1"/>
        <end position="236"/>
    </location>
</feature>